<dbReference type="Gene3D" id="3.40.190.10">
    <property type="entry name" value="Periplasmic binding protein-like II"/>
    <property type="match status" value="1"/>
</dbReference>
<feature type="signal peptide" evidence="1">
    <location>
        <begin position="1"/>
        <end position="26"/>
    </location>
</feature>
<reference evidence="3" key="1">
    <citation type="journal article" date="2019" name="Int. J. Syst. Evol. Microbiol.">
        <title>The Global Catalogue of Microorganisms (GCM) 10K type strain sequencing project: providing services to taxonomists for standard genome sequencing and annotation.</title>
        <authorList>
            <consortium name="The Broad Institute Genomics Platform"/>
            <consortium name="The Broad Institute Genome Sequencing Center for Infectious Disease"/>
            <person name="Wu L."/>
            <person name="Ma J."/>
        </authorList>
    </citation>
    <scope>NUCLEOTIDE SEQUENCE [LARGE SCALE GENOMIC DNA]</scope>
    <source>
        <strain evidence="3">JCM 19125</strain>
    </source>
</reference>
<dbReference type="EMBL" id="BAABLV010000019">
    <property type="protein sequence ID" value="GAA4896056.1"/>
    <property type="molecule type" value="Genomic_DNA"/>
</dbReference>
<organism evidence="2 3">
    <name type="scientific">Tessaracoccus lubricantis</name>
    <dbReference type="NCBI Taxonomy" id="545543"/>
    <lineage>
        <taxon>Bacteria</taxon>
        <taxon>Bacillati</taxon>
        <taxon>Actinomycetota</taxon>
        <taxon>Actinomycetes</taxon>
        <taxon>Propionibacteriales</taxon>
        <taxon>Propionibacteriaceae</taxon>
        <taxon>Tessaracoccus</taxon>
    </lineage>
</organism>
<protein>
    <submittedName>
        <fullName evidence="2">Sugar ABC transporter substrate-binding protein</fullName>
    </submittedName>
</protein>
<dbReference type="Proteomes" id="UP001501521">
    <property type="component" value="Unassembled WGS sequence"/>
</dbReference>
<dbReference type="PROSITE" id="PS51257">
    <property type="entry name" value="PROKAR_LIPOPROTEIN"/>
    <property type="match status" value="1"/>
</dbReference>
<keyword evidence="1" id="KW-0732">Signal</keyword>
<dbReference type="PANTHER" id="PTHR43649:SF12">
    <property type="entry name" value="DIACETYLCHITOBIOSE BINDING PROTEIN DASA"/>
    <property type="match status" value="1"/>
</dbReference>
<name>A0ABP9F7H9_9ACTN</name>
<dbReference type="Pfam" id="PF01547">
    <property type="entry name" value="SBP_bac_1"/>
    <property type="match status" value="1"/>
</dbReference>
<dbReference type="RefSeq" id="WP_345580475.1">
    <property type="nucleotide sequence ID" value="NZ_BAABLV010000019.1"/>
</dbReference>
<evidence type="ECO:0000313" key="3">
    <source>
        <dbReference type="Proteomes" id="UP001501521"/>
    </source>
</evidence>
<dbReference type="InterPro" id="IPR050490">
    <property type="entry name" value="Bact_solute-bd_prot1"/>
</dbReference>
<proteinExistence type="predicted"/>
<gene>
    <name evidence="2" type="ORF">GCM10025789_12140</name>
</gene>
<comment type="caution">
    <text evidence="2">The sequence shown here is derived from an EMBL/GenBank/DDBJ whole genome shotgun (WGS) entry which is preliminary data.</text>
</comment>
<feature type="chain" id="PRO_5045282572" evidence="1">
    <location>
        <begin position="27"/>
        <end position="430"/>
    </location>
</feature>
<sequence length="430" mass="44983">MKLSLVGIGAVTLAAALGLAACGSNATPTSSEGTSQEGQTVTLDWDFWNQGDDGNKMWQGLAEDVTTEHSNITVKLTSPPFADYFTKLQSQLASNSAPCIVSMQSLRLPAFAEALEPLDELMAAEGFDPQEWNPAALKALQLDGKQYAIPYGISTMALFYNKDLFAAAGVEEPQPGWSVEDFEAAAKAITEKTGKPAFGQSFSDLHMFSQLLAYNGARPVSDDGKLDLGNDAMREAFTWYTGLATEQGVALVPASSSDVPWGEQQFVAGNAAMAVDGTWNLASDAKEATFPVGVTTLPLGDGGVSSFSANSGFGIAKSCENKKEAAQAIAIITGADAQEKTATSGTMPGRVASADLFYEGLAADIDGDNPGYSEQARLVVEESSKSAVPFVPTSNWDAVTKSIAREFILAYTGSAAPDATLDNVQASAGS</sequence>
<dbReference type="SUPFAM" id="SSF53850">
    <property type="entry name" value="Periplasmic binding protein-like II"/>
    <property type="match status" value="1"/>
</dbReference>
<keyword evidence="3" id="KW-1185">Reference proteome</keyword>
<evidence type="ECO:0000313" key="2">
    <source>
        <dbReference type="EMBL" id="GAA4896056.1"/>
    </source>
</evidence>
<dbReference type="PANTHER" id="PTHR43649">
    <property type="entry name" value="ARABINOSE-BINDING PROTEIN-RELATED"/>
    <property type="match status" value="1"/>
</dbReference>
<dbReference type="InterPro" id="IPR006059">
    <property type="entry name" value="SBP"/>
</dbReference>
<accession>A0ABP9F7H9</accession>
<evidence type="ECO:0000256" key="1">
    <source>
        <dbReference type="SAM" id="SignalP"/>
    </source>
</evidence>